<comment type="caution">
    <text evidence="2">The sequence shown here is derived from an EMBL/GenBank/DDBJ whole genome shotgun (WGS) entry which is preliminary data.</text>
</comment>
<feature type="region of interest" description="Disordered" evidence="1">
    <location>
        <begin position="259"/>
        <end position="307"/>
    </location>
</feature>
<dbReference type="InterPro" id="IPR021833">
    <property type="entry name" value="DUF3425"/>
</dbReference>
<evidence type="ECO:0000313" key="2">
    <source>
        <dbReference type="EMBL" id="KAJ9646254.1"/>
    </source>
</evidence>
<gene>
    <name evidence="2" type="ORF">H2204_000917</name>
</gene>
<accession>A0AA38YEN7</accession>
<reference evidence="2" key="1">
    <citation type="submission" date="2022-10" db="EMBL/GenBank/DDBJ databases">
        <title>Culturing micro-colonial fungi from biological soil crusts in the Mojave desert and describing Neophaeococcomyces mojavensis, and introducing the new genera and species Taxawa tesnikishii.</title>
        <authorList>
            <person name="Kurbessoian T."/>
            <person name="Stajich J.E."/>
        </authorList>
    </citation>
    <scope>NUCLEOTIDE SEQUENCE</scope>
    <source>
        <strain evidence="2">TK_35</strain>
    </source>
</reference>
<organism evidence="2 3">
    <name type="scientific">Knufia peltigerae</name>
    <dbReference type="NCBI Taxonomy" id="1002370"/>
    <lineage>
        <taxon>Eukaryota</taxon>
        <taxon>Fungi</taxon>
        <taxon>Dikarya</taxon>
        <taxon>Ascomycota</taxon>
        <taxon>Pezizomycotina</taxon>
        <taxon>Eurotiomycetes</taxon>
        <taxon>Chaetothyriomycetidae</taxon>
        <taxon>Chaetothyriales</taxon>
        <taxon>Trichomeriaceae</taxon>
        <taxon>Knufia</taxon>
    </lineage>
</organism>
<keyword evidence="3" id="KW-1185">Reference proteome</keyword>
<sequence>MKTDIINDNVLDADDTTNAQLGQQPRSLQSPDYTLHDSSMWLSQPPNAPTKDFFQDNLPPLLSTGSSLTNANVENDISNDDDIQVVEGLFDYSTTPIPTLRNLQVVPDLRTGYNSGVGQEARCKLDQYITTLYQVLSHHAQNPSLTMKQRAKLCAEGVLWVVREAWPEAAHFWKTTASFKGFFQSEMWRNFPNEAVYGQMHPSYCPTPRQLTVPHSPLIDWLPWPELREKLIEQQDNFDVDLVCKIAIQNVVAHRTTSSSVPAGVAASNNNNNDRSSVAQGSESTKTTTKTTPPPRLSDRPKRSSTTTATATSFRVWDLCLLEEKAGFCPPVTSSTGLVYTPASAEVKAIEKAYGLEYSNFETQKLHPRFFETFPTLFVASAVSHYVVQDLPVAVEVAAGRGDILGAPQKFSPAAGDRLQTLINRVLETLT</sequence>
<proteinExistence type="predicted"/>
<dbReference type="Pfam" id="PF11905">
    <property type="entry name" value="DUF3425"/>
    <property type="match status" value="1"/>
</dbReference>
<feature type="compositionally biased region" description="Low complexity" evidence="1">
    <location>
        <begin position="259"/>
        <end position="291"/>
    </location>
</feature>
<dbReference type="Proteomes" id="UP001172681">
    <property type="component" value="Unassembled WGS sequence"/>
</dbReference>
<name>A0AA38YEN7_9EURO</name>
<evidence type="ECO:0000256" key="1">
    <source>
        <dbReference type="SAM" id="MobiDB-lite"/>
    </source>
</evidence>
<dbReference type="EMBL" id="JAPDRN010000003">
    <property type="protein sequence ID" value="KAJ9646254.1"/>
    <property type="molecule type" value="Genomic_DNA"/>
</dbReference>
<dbReference type="AlphaFoldDB" id="A0AA38YEN7"/>
<evidence type="ECO:0000313" key="3">
    <source>
        <dbReference type="Proteomes" id="UP001172681"/>
    </source>
</evidence>
<protein>
    <submittedName>
        <fullName evidence="2">Uncharacterized protein</fullName>
    </submittedName>
</protein>